<sequence length="1018" mass="108787">MNTILIKLFATALTLSQVTTHPEAVRTSFDPGKDGPEVVRILREGCAHMRKAFDIEDINLDDLISTAMEDPTAVAGANAPKILHGLDIGELNTSYRQFCKGENPASSPFDAAAVIAFYNKAAADLPSAESLRDIKLPGASLILDNAGKPFSETFEANGRRLSVPIESVPPLVRKAFIAAEDKRFESHHGIDERGVIRAFIGNLASPGRPQGGSTITQQVVKNLSVGDDVTYERKIREMIVAARLERLLSKDQILGLYLNGIYLGRGAYGIEMAARSYFGKSVGALTLPEAALLAGMPKGPNYYSPDRQPERARERRAYVLARLKEEGAITDAEMAEAVKADLGLKPAESARRDGGLYAVDYIAREARSLAGLDSLTASSFTVRSTFNAGLQRAVEGLLQDGLANYERATGRQTFSGPELNLAESVRRLQTAVSAPEASPQAAPTVTGAEAAPALAALPPEGKPSAKTAKAARKAQAAAKPEAPRGPKPAWQRALESARPVFYDVRWPLAVVIEAGRGPVKVGLADGRTAILDPGIARGKLQLYDAVRVKLREGRGALRAEIRVKPTVQGAALVMENRTGRILAMSGGFSYPASQLNRVTQSVRQPGSTLKPLTYLAALNAGLQPNTLVMDAAVTLPPIGGAGDSWSPKNYDGGGAGPTTLRRGLEFSKNLVTARLLQGGISEKAPASLQRVCDIALEAQIYAACEPYYPFVLGAQPVRMIDLAGFYAAVANEGARPAPYALESVERDGKPVYTRAARAPVRIGSADGVAFYQLKTMLQGVTQHGTAAALSKVSAYVAGKTGTSENENDAWFAGFTNEVTVVVWVGYDNADGTRRTLGRGQTGGHLAVPIAGSILQAAWANGVPRTPLAGPSPETRRFIVDRAIDPRSGEIGAGGRVEHFRAGPDGRVADTQFRLLPRETLYAMRPDAGDGDAAFGGSEDGADVAGDYYGNMTRERGPEADFLDPFGERRAVPPRRRQADGDGYRPWPGSNVSPFGEEEPIARPRRRDPDYLFGDEPRY</sequence>
<evidence type="ECO:0000256" key="5">
    <source>
        <dbReference type="ARBA" id="ARBA00022670"/>
    </source>
</evidence>
<name>A0ABQ4SW67_9HYPH</name>
<comment type="catalytic activity">
    <reaction evidence="11">
        <text>[GlcNAc-(1-&gt;4)-Mur2Ac(oyl-L-Ala-gamma-D-Glu-L-Lys-D-Ala-D-Ala)](n)-di-trans,octa-cis-undecaprenyl diphosphate + beta-D-GlcNAc-(1-&gt;4)-Mur2Ac(oyl-L-Ala-gamma-D-Glu-L-Lys-D-Ala-D-Ala)-di-trans,octa-cis-undecaprenyl diphosphate = [GlcNAc-(1-&gt;4)-Mur2Ac(oyl-L-Ala-gamma-D-Glu-L-Lys-D-Ala-D-Ala)](n+1)-di-trans,octa-cis-undecaprenyl diphosphate + di-trans,octa-cis-undecaprenyl diphosphate + H(+)</text>
        <dbReference type="Rhea" id="RHEA:23708"/>
        <dbReference type="Rhea" id="RHEA-COMP:9602"/>
        <dbReference type="Rhea" id="RHEA-COMP:9603"/>
        <dbReference type="ChEBI" id="CHEBI:15378"/>
        <dbReference type="ChEBI" id="CHEBI:58405"/>
        <dbReference type="ChEBI" id="CHEBI:60033"/>
        <dbReference type="ChEBI" id="CHEBI:78435"/>
        <dbReference type="EC" id="2.4.99.28"/>
    </reaction>
</comment>
<keyword evidence="5" id="KW-0645">Protease</keyword>
<dbReference type="InterPro" id="IPR001460">
    <property type="entry name" value="PCN-bd_Tpept"/>
</dbReference>
<feature type="compositionally biased region" description="Basic and acidic residues" evidence="12">
    <location>
        <begin position="1006"/>
        <end position="1018"/>
    </location>
</feature>
<proteinExistence type="inferred from homology"/>
<dbReference type="Proteomes" id="UP001055102">
    <property type="component" value="Unassembled WGS sequence"/>
</dbReference>
<evidence type="ECO:0000256" key="4">
    <source>
        <dbReference type="ARBA" id="ARBA00022645"/>
    </source>
</evidence>
<feature type="compositionally biased region" description="Low complexity" evidence="12">
    <location>
        <begin position="456"/>
        <end position="480"/>
    </location>
</feature>
<accession>A0ABQ4SW67</accession>
<dbReference type="InterPro" id="IPR001264">
    <property type="entry name" value="Glyco_trans_51"/>
</dbReference>
<evidence type="ECO:0000256" key="2">
    <source>
        <dbReference type="ARBA" id="ARBA00007090"/>
    </source>
</evidence>
<feature type="compositionally biased region" description="Basic and acidic residues" evidence="12">
    <location>
        <begin position="965"/>
        <end position="982"/>
    </location>
</feature>
<dbReference type="InterPro" id="IPR023346">
    <property type="entry name" value="Lysozyme-like_dom_sf"/>
</dbReference>
<keyword evidence="8" id="KW-0378">Hydrolase</keyword>
<feature type="domain" description="Penicillin-binding protein transpeptidase" evidence="13">
    <location>
        <begin position="720"/>
        <end position="854"/>
    </location>
</feature>
<dbReference type="EMBL" id="BPQR01000022">
    <property type="protein sequence ID" value="GJE06054.1"/>
    <property type="molecule type" value="Genomic_DNA"/>
</dbReference>
<protein>
    <recommendedName>
        <fullName evidence="10">peptidoglycan glycosyltransferase</fullName>
        <ecNumber evidence="10">2.4.99.28</ecNumber>
    </recommendedName>
</protein>
<evidence type="ECO:0000256" key="12">
    <source>
        <dbReference type="SAM" id="MobiDB-lite"/>
    </source>
</evidence>
<comment type="caution">
    <text evidence="15">The sequence shown here is derived from an EMBL/GenBank/DDBJ whole genome shotgun (WGS) entry which is preliminary data.</text>
</comment>
<dbReference type="EC" id="2.4.99.28" evidence="10"/>
<keyword evidence="4" id="KW-0121">Carboxypeptidase</keyword>
<dbReference type="InterPro" id="IPR012338">
    <property type="entry name" value="Beta-lactam/transpept-like"/>
</dbReference>
<evidence type="ECO:0000256" key="11">
    <source>
        <dbReference type="ARBA" id="ARBA00049902"/>
    </source>
</evidence>
<evidence type="ECO:0000256" key="10">
    <source>
        <dbReference type="ARBA" id="ARBA00044770"/>
    </source>
</evidence>
<dbReference type="Pfam" id="PF00912">
    <property type="entry name" value="Transgly"/>
    <property type="match status" value="1"/>
</dbReference>
<dbReference type="InterPro" id="IPR050396">
    <property type="entry name" value="Glycosyltr_51/Transpeptidase"/>
</dbReference>
<evidence type="ECO:0000256" key="9">
    <source>
        <dbReference type="ARBA" id="ARBA00023268"/>
    </source>
</evidence>
<evidence type="ECO:0000256" key="8">
    <source>
        <dbReference type="ARBA" id="ARBA00022801"/>
    </source>
</evidence>
<dbReference type="PANTHER" id="PTHR32282:SF33">
    <property type="entry name" value="PEPTIDOGLYCAN GLYCOSYLTRANSFERASE"/>
    <property type="match status" value="1"/>
</dbReference>
<dbReference type="PANTHER" id="PTHR32282">
    <property type="entry name" value="BINDING PROTEIN TRANSPEPTIDASE, PUTATIVE-RELATED"/>
    <property type="match status" value="1"/>
</dbReference>
<evidence type="ECO:0000256" key="6">
    <source>
        <dbReference type="ARBA" id="ARBA00022676"/>
    </source>
</evidence>
<evidence type="ECO:0000256" key="1">
    <source>
        <dbReference type="ARBA" id="ARBA00004752"/>
    </source>
</evidence>
<dbReference type="Pfam" id="PF00905">
    <property type="entry name" value="Transpeptidase"/>
    <property type="match status" value="2"/>
</dbReference>
<feature type="region of interest" description="Disordered" evidence="12">
    <location>
        <begin position="952"/>
        <end position="1018"/>
    </location>
</feature>
<gene>
    <name evidence="15" type="primary">mtgA_2</name>
    <name evidence="15" type="ORF">AOPFMNJM_1360</name>
</gene>
<keyword evidence="6" id="KW-0328">Glycosyltransferase</keyword>
<feature type="domain" description="Penicillin-binding protein transpeptidase" evidence="13">
    <location>
        <begin position="569"/>
        <end position="677"/>
    </location>
</feature>
<reference evidence="15" key="1">
    <citation type="journal article" date="2021" name="Front. Microbiol.">
        <title>Comprehensive Comparative Genomics and Phenotyping of Methylobacterium Species.</title>
        <authorList>
            <person name="Alessa O."/>
            <person name="Ogura Y."/>
            <person name="Fujitani Y."/>
            <person name="Takami H."/>
            <person name="Hayashi T."/>
            <person name="Sahin N."/>
            <person name="Tani A."/>
        </authorList>
    </citation>
    <scope>NUCLEOTIDE SEQUENCE</scope>
    <source>
        <strain evidence="15">LMG 23639</strain>
    </source>
</reference>
<feature type="domain" description="Glycosyl transferase family 51" evidence="14">
    <location>
        <begin position="151"/>
        <end position="323"/>
    </location>
</feature>
<keyword evidence="16" id="KW-1185">Reference proteome</keyword>
<comment type="pathway">
    <text evidence="1">Cell wall biogenesis; peptidoglycan biosynthesis.</text>
</comment>
<reference evidence="15" key="2">
    <citation type="submission" date="2021-08" db="EMBL/GenBank/DDBJ databases">
        <authorList>
            <person name="Tani A."/>
            <person name="Ola A."/>
            <person name="Ogura Y."/>
            <person name="Katsura K."/>
            <person name="Hayashi T."/>
        </authorList>
    </citation>
    <scope>NUCLEOTIDE SEQUENCE</scope>
    <source>
        <strain evidence="15">LMG 23639</strain>
    </source>
</reference>
<comment type="similarity">
    <text evidence="3">In the N-terminal section; belongs to the glycosyltransferase 51 family.</text>
</comment>
<evidence type="ECO:0000313" key="16">
    <source>
        <dbReference type="Proteomes" id="UP001055102"/>
    </source>
</evidence>
<dbReference type="Gene3D" id="1.10.3810.10">
    <property type="entry name" value="Biosynthetic peptidoglycan transglycosylase-like"/>
    <property type="match status" value="1"/>
</dbReference>
<keyword evidence="7" id="KW-0808">Transferase</keyword>
<evidence type="ECO:0000256" key="3">
    <source>
        <dbReference type="ARBA" id="ARBA00007739"/>
    </source>
</evidence>
<evidence type="ECO:0000259" key="13">
    <source>
        <dbReference type="Pfam" id="PF00905"/>
    </source>
</evidence>
<dbReference type="InterPro" id="IPR036950">
    <property type="entry name" value="PBP_transglycosylase"/>
</dbReference>
<evidence type="ECO:0000313" key="15">
    <source>
        <dbReference type="EMBL" id="GJE06054.1"/>
    </source>
</evidence>
<dbReference type="SUPFAM" id="SSF56601">
    <property type="entry name" value="beta-lactamase/transpeptidase-like"/>
    <property type="match status" value="1"/>
</dbReference>
<evidence type="ECO:0000259" key="14">
    <source>
        <dbReference type="Pfam" id="PF00912"/>
    </source>
</evidence>
<feature type="region of interest" description="Disordered" evidence="12">
    <location>
        <begin position="456"/>
        <end position="490"/>
    </location>
</feature>
<dbReference type="Gene3D" id="3.40.710.10">
    <property type="entry name" value="DD-peptidase/beta-lactamase superfamily"/>
    <property type="match status" value="1"/>
</dbReference>
<comment type="similarity">
    <text evidence="2">In the C-terminal section; belongs to the transpeptidase family.</text>
</comment>
<keyword evidence="9" id="KW-0511">Multifunctional enzyme</keyword>
<evidence type="ECO:0000256" key="7">
    <source>
        <dbReference type="ARBA" id="ARBA00022679"/>
    </source>
</evidence>
<dbReference type="RefSeq" id="WP_238274687.1">
    <property type="nucleotide sequence ID" value="NZ_BPQR01000022.1"/>
</dbReference>
<dbReference type="SUPFAM" id="SSF53955">
    <property type="entry name" value="Lysozyme-like"/>
    <property type="match status" value="1"/>
</dbReference>
<organism evidence="15 16">
    <name type="scientific">Methylobacterium jeotgali</name>
    <dbReference type="NCBI Taxonomy" id="381630"/>
    <lineage>
        <taxon>Bacteria</taxon>
        <taxon>Pseudomonadati</taxon>
        <taxon>Pseudomonadota</taxon>
        <taxon>Alphaproteobacteria</taxon>
        <taxon>Hyphomicrobiales</taxon>
        <taxon>Methylobacteriaceae</taxon>
        <taxon>Methylobacterium</taxon>
    </lineage>
</organism>